<dbReference type="RefSeq" id="WP_103466669.1">
    <property type="nucleotide sequence ID" value="NZ_PPXC01000013.1"/>
</dbReference>
<proteinExistence type="predicted"/>
<accession>A0A2S3ZUC7</accession>
<gene>
    <name evidence="1" type="ORF">CVS27_15030</name>
</gene>
<dbReference type="EMBL" id="PPXC01000013">
    <property type="protein sequence ID" value="POH72447.1"/>
    <property type="molecule type" value="Genomic_DNA"/>
</dbReference>
<dbReference type="AlphaFoldDB" id="A0A2S3ZUC7"/>
<comment type="caution">
    <text evidence="1">The sequence shown here is derived from an EMBL/GenBank/DDBJ whole genome shotgun (WGS) entry which is preliminary data.</text>
</comment>
<protein>
    <submittedName>
        <fullName evidence="1">Uncharacterized protein</fullName>
    </submittedName>
</protein>
<sequence>MPLKVSYSHNRIPEEQAFVCQELFTELSVVMATADTFREGTAERIAAVSLVDRRERALTNASNQFFSLTYAGRDEYQRAMLILGMARTATSKTRGIFVGALGGRHRWSATDSQVLEALQAWRSVDLRSLDTETLHTVTECGWDDWITFLERAFYRDGFSTVIRR</sequence>
<evidence type="ECO:0000313" key="2">
    <source>
        <dbReference type="Proteomes" id="UP000237061"/>
    </source>
</evidence>
<reference evidence="1 2" key="1">
    <citation type="submission" date="2018-01" db="EMBL/GenBank/DDBJ databases">
        <title>Arthrobacter sp. nov., from glaciers in China.</title>
        <authorList>
            <person name="Liu Q."/>
            <person name="Xin Y.-H."/>
        </authorList>
    </citation>
    <scope>NUCLEOTIDE SEQUENCE [LARGE SCALE GENOMIC DNA]</scope>
    <source>
        <strain evidence="1 2">HLT2-12-2</strain>
    </source>
</reference>
<organism evidence="1 2">
    <name type="scientific">Arthrobacter glacialis</name>
    <dbReference type="NCBI Taxonomy" id="1664"/>
    <lineage>
        <taxon>Bacteria</taxon>
        <taxon>Bacillati</taxon>
        <taxon>Actinomycetota</taxon>
        <taxon>Actinomycetes</taxon>
        <taxon>Micrococcales</taxon>
        <taxon>Micrococcaceae</taxon>
        <taxon>Arthrobacter</taxon>
    </lineage>
</organism>
<dbReference type="Proteomes" id="UP000237061">
    <property type="component" value="Unassembled WGS sequence"/>
</dbReference>
<keyword evidence="2" id="KW-1185">Reference proteome</keyword>
<evidence type="ECO:0000313" key="1">
    <source>
        <dbReference type="EMBL" id="POH72447.1"/>
    </source>
</evidence>
<name>A0A2S3ZUC7_ARTGL</name>